<dbReference type="GO" id="GO:0030126">
    <property type="term" value="C:COPI vesicle coat"/>
    <property type="evidence" value="ECO:0007669"/>
    <property type="project" value="TreeGrafter"/>
</dbReference>
<comment type="function">
    <text evidence="13">The coatomer is a cytosolic protein complex that binds to dilysine motifs and reversibly associates with Golgi non-clathrin-coated vesicles, which further mediate biosynthetic protein transport from the ER, via the Golgi up to the trans Golgi network. The coatomer complex is required for budding from Golgi membranes, and is essential for the retrograde Golgi-to-ER transport of dilysine-tagged proteins.</text>
</comment>
<comment type="subunit">
    <text evidence="4">Oligomeric complex that consists of at least the alpha, beta, beta', gamma, delta, epsilon and zeta subunits.</text>
</comment>
<gene>
    <name evidence="14" type="primary">COPE</name>
</gene>
<dbReference type="GO" id="GO:0005198">
    <property type="term" value="F:structural molecule activity"/>
    <property type="evidence" value="ECO:0007669"/>
    <property type="project" value="UniProtKB-UniRule"/>
</dbReference>
<dbReference type="Pfam" id="PF04733">
    <property type="entry name" value="Coatomer_E"/>
    <property type="match status" value="1"/>
</dbReference>
<dbReference type="PANTHER" id="PTHR10805:SF0">
    <property type="entry name" value="COATOMER SUBUNIT EPSILON"/>
    <property type="match status" value="1"/>
</dbReference>
<keyword evidence="11 13" id="KW-0472">Membrane</keyword>
<keyword evidence="9 13" id="KW-0653">Protein transport</keyword>
<dbReference type="GO" id="GO:0006891">
    <property type="term" value="P:intra-Golgi vesicle-mediated transport"/>
    <property type="evidence" value="ECO:0007669"/>
    <property type="project" value="TreeGrafter"/>
</dbReference>
<sequence>MSEVDELVDVKNAFYIGNFPNTIKEAQKLKTSDPEVSIEKDVFMYRAYLSMRKFGVLRNEILESTSHPSLVPLLTLSRYMENKTPREEIVLGLENNVQDSVSSSCLVAASIYSLESQYENALRVIHSASVENLELQALKIQVLLRMDRLDLARKELKALQDMDDDATLTQFAQAWVNMAIGGDKIQEAYYIFQELIDKFGSTPLLLNGQAASFLGQEKYEEAESALQEALDKDSDNPDTLINLMVLSQMTGKPIEVFNRYMTQLKDFDPSHTFIKDTSDKEKDFNRLMAQYAI</sequence>
<evidence type="ECO:0000256" key="7">
    <source>
        <dbReference type="ARBA" id="ARBA00022490"/>
    </source>
</evidence>
<keyword evidence="12 13" id="KW-0968">Cytoplasmic vesicle</keyword>
<keyword evidence="7 13" id="KW-0963">Cytoplasm</keyword>
<dbReference type="AlphaFoldDB" id="C1BQ02"/>
<evidence type="ECO:0000256" key="9">
    <source>
        <dbReference type="ARBA" id="ARBA00022927"/>
    </source>
</evidence>
<dbReference type="EMBL" id="BT076681">
    <property type="protein sequence ID" value="ACO11105.1"/>
    <property type="molecule type" value="mRNA"/>
</dbReference>
<evidence type="ECO:0000256" key="8">
    <source>
        <dbReference type="ARBA" id="ARBA00022892"/>
    </source>
</evidence>
<organism evidence="14">
    <name type="scientific">Caligus rogercresseyi</name>
    <name type="common">Sea louse</name>
    <dbReference type="NCBI Taxonomy" id="217165"/>
    <lineage>
        <taxon>Eukaryota</taxon>
        <taxon>Metazoa</taxon>
        <taxon>Ecdysozoa</taxon>
        <taxon>Arthropoda</taxon>
        <taxon>Crustacea</taxon>
        <taxon>Multicrustacea</taxon>
        <taxon>Hexanauplia</taxon>
        <taxon>Copepoda</taxon>
        <taxon>Siphonostomatoida</taxon>
        <taxon>Caligidae</taxon>
        <taxon>Caligus</taxon>
    </lineage>
</organism>
<dbReference type="GO" id="GO:0000139">
    <property type="term" value="C:Golgi membrane"/>
    <property type="evidence" value="ECO:0007669"/>
    <property type="project" value="UniProtKB-SubCell"/>
</dbReference>
<comment type="subcellular location">
    <subcellularLocation>
        <location evidence="2">Cytoplasmic vesicle</location>
        <location evidence="2">COPI-coated vesicle membrane</location>
        <topology evidence="2">Peripheral membrane protein</topology>
        <orientation evidence="2">Cytoplasmic side</orientation>
    </subcellularLocation>
    <subcellularLocation>
        <location evidence="1">Golgi apparatus membrane</location>
        <topology evidence="1">Peripheral membrane protein</topology>
        <orientation evidence="1">Cytoplasmic side</orientation>
    </subcellularLocation>
</comment>
<dbReference type="GO" id="GO:0006890">
    <property type="term" value="P:retrograde vesicle-mediated transport, Golgi to endoplasmic reticulum"/>
    <property type="evidence" value="ECO:0007669"/>
    <property type="project" value="UniProtKB-UniRule"/>
</dbReference>
<evidence type="ECO:0000256" key="4">
    <source>
        <dbReference type="ARBA" id="ARBA00011775"/>
    </source>
</evidence>
<name>C1BQ02_CALRO</name>
<keyword evidence="8 13" id="KW-0931">ER-Golgi transport</keyword>
<dbReference type="InterPro" id="IPR011990">
    <property type="entry name" value="TPR-like_helical_dom_sf"/>
</dbReference>
<evidence type="ECO:0000256" key="6">
    <source>
        <dbReference type="ARBA" id="ARBA00022448"/>
    </source>
</evidence>
<evidence type="ECO:0000313" key="14">
    <source>
        <dbReference type="EMBL" id="ACO11105.1"/>
    </source>
</evidence>
<proteinExistence type="evidence at transcript level"/>
<dbReference type="Gene3D" id="1.25.40.10">
    <property type="entry name" value="Tetratricopeptide repeat domain"/>
    <property type="match status" value="1"/>
</dbReference>
<comment type="similarity">
    <text evidence="3 13">Belongs to the COPE family.</text>
</comment>
<evidence type="ECO:0000256" key="12">
    <source>
        <dbReference type="ARBA" id="ARBA00023329"/>
    </source>
</evidence>
<dbReference type="PIRSF" id="PIRSF016478">
    <property type="entry name" value="Coatomer_esu"/>
    <property type="match status" value="1"/>
</dbReference>
<dbReference type="InterPro" id="IPR006822">
    <property type="entry name" value="Coatomer_esu"/>
</dbReference>
<dbReference type="PANTHER" id="PTHR10805">
    <property type="entry name" value="COATOMER SUBUNIT EPSILON"/>
    <property type="match status" value="1"/>
</dbReference>
<keyword evidence="10 13" id="KW-0333">Golgi apparatus</keyword>
<evidence type="ECO:0000256" key="5">
    <source>
        <dbReference type="ARBA" id="ARBA00015828"/>
    </source>
</evidence>
<evidence type="ECO:0000256" key="2">
    <source>
        <dbReference type="ARBA" id="ARBA00004347"/>
    </source>
</evidence>
<protein>
    <recommendedName>
        <fullName evidence="5 13">Coatomer subunit epsilon</fullName>
    </recommendedName>
</protein>
<evidence type="ECO:0000256" key="1">
    <source>
        <dbReference type="ARBA" id="ARBA00004255"/>
    </source>
</evidence>
<keyword evidence="6 13" id="KW-0813">Transport</keyword>
<evidence type="ECO:0000256" key="11">
    <source>
        <dbReference type="ARBA" id="ARBA00023136"/>
    </source>
</evidence>
<evidence type="ECO:0000256" key="10">
    <source>
        <dbReference type="ARBA" id="ARBA00023034"/>
    </source>
</evidence>
<dbReference type="SUPFAM" id="SSF48452">
    <property type="entry name" value="TPR-like"/>
    <property type="match status" value="1"/>
</dbReference>
<evidence type="ECO:0000256" key="3">
    <source>
        <dbReference type="ARBA" id="ARBA00008827"/>
    </source>
</evidence>
<reference evidence="14" key="1">
    <citation type="submission" date="2009-03" db="EMBL/GenBank/DDBJ databases">
        <title>Caligus rogercresseyi ESTs and full-length cDNAs.</title>
        <authorList>
            <person name="Yasuike M."/>
            <person name="von Schalburg K."/>
            <person name="Cooper G."/>
            <person name="Leong J."/>
            <person name="Jones S.R.M."/>
            <person name="Koop B.F."/>
        </authorList>
    </citation>
    <scope>NUCLEOTIDE SEQUENCE</scope>
    <source>
        <tissue evidence="14">Whole tissue</tissue>
    </source>
</reference>
<dbReference type="GO" id="GO:0006888">
    <property type="term" value="P:endoplasmic reticulum to Golgi vesicle-mediated transport"/>
    <property type="evidence" value="ECO:0007669"/>
    <property type="project" value="TreeGrafter"/>
</dbReference>
<accession>C1BQ02</accession>
<dbReference type="GO" id="GO:0015031">
    <property type="term" value="P:protein transport"/>
    <property type="evidence" value="ECO:0007669"/>
    <property type="project" value="UniProtKB-UniRule"/>
</dbReference>
<evidence type="ECO:0000256" key="13">
    <source>
        <dbReference type="PIRNR" id="PIRNR016478"/>
    </source>
</evidence>